<sequence>MSVQDRNATSQSTMSSSSPQTAINGEENEYDWVWNEIKAEARRDVESEPSLASYLYSTIISHSSLTRSPSFHLGNKLCTSTLLSTLLYDLFLNTFCSDLSLLSATIADLRKCLGQIFFDKDENMKFLKTECCVYFGHRNDYHSDHLFL</sequence>
<dbReference type="GO" id="GO:0009001">
    <property type="term" value="F:serine O-acetyltransferase activity"/>
    <property type="evidence" value="ECO:0007669"/>
    <property type="project" value="InterPro"/>
</dbReference>
<evidence type="ECO:0000313" key="4">
    <source>
        <dbReference type="Proteomes" id="UP001157418"/>
    </source>
</evidence>
<dbReference type="Gene3D" id="1.10.3130.10">
    <property type="entry name" value="serine acetyltransferase, domain 1"/>
    <property type="match status" value="1"/>
</dbReference>
<protein>
    <recommendedName>
        <fullName evidence="2">Serine acetyltransferase N-terminal domain-containing protein</fullName>
    </recommendedName>
</protein>
<keyword evidence="4" id="KW-1185">Reference proteome</keyword>
<evidence type="ECO:0000313" key="3">
    <source>
        <dbReference type="EMBL" id="CAH1444692.1"/>
    </source>
</evidence>
<accession>A0AAU9P406</accession>
<comment type="caution">
    <text evidence="3">The sequence shown here is derived from an EMBL/GenBank/DDBJ whole genome shotgun (WGS) entry which is preliminary data.</text>
</comment>
<evidence type="ECO:0000256" key="1">
    <source>
        <dbReference type="SAM" id="MobiDB-lite"/>
    </source>
</evidence>
<proteinExistence type="predicted"/>
<dbReference type="AlphaFoldDB" id="A0AAU9P406"/>
<gene>
    <name evidence="3" type="ORF">LVIROSA_LOCUS30503</name>
</gene>
<dbReference type="Proteomes" id="UP001157418">
    <property type="component" value="Unassembled WGS sequence"/>
</dbReference>
<dbReference type="InterPro" id="IPR042122">
    <property type="entry name" value="Ser_AcTrfase_N_sf"/>
</dbReference>
<name>A0AAU9P406_9ASTR</name>
<feature type="compositionally biased region" description="Low complexity" evidence="1">
    <location>
        <begin position="9"/>
        <end position="21"/>
    </location>
</feature>
<dbReference type="InterPro" id="IPR010493">
    <property type="entry name" value="Ser_AcTrfase_N"/>
</dbReference>
<organism evidence="3 4">
    <name type="scientific">Lactuca virosa</name>
    <dbReference type="NCBI Taxonomy" id="75947"/>
    <lineage>
        <taxon>Eukaryota</taxon>
        <taxon>Viridiplantae</taxon>
        <taxon>Streptophyta</taxon>
        <taxon>Embryophyta</taxon>
        <taxon>Tracheophyta</taxon>
        <taxon>Spermatophyta</taxon>
        <taxon>Magnoliopsida</taxon>
        <taxon>eudicotyledons</taxon>
        <taxon>Gunneridae</taxon>
        <taxon>Pentapetalae</taxon>
        <taxon>asterids</taxon>
        <taxon>campanulids</taxon>
        <taxon>Asterales</taxon>
        <taxon>Asteraceae</taxon>
        <taxon>Cichorioideae</taxon>
        <taxon>Cichorieae</taxon>
        <taxon>Lactucinae</taxon>
        <taxon>Lactuca</taxon>
    </lineage>
</organism>
<dbReference type="EMBL" id="CAKMRJ010005523">
    <property type="protein sequence ID" value="CAH1444692.1"/>
    <property type="molecule type" value="Genomic_DNA"/>
</dbReference>
<dbReference type="GO" id="GO:0006535">
    <property type="term" value="P:cysteine biosynthetic process from serine"/>
    <property type="evidence" value="ECO:0007669"/>
    <property type="project" value="InterPro"/>
</dbReference>
<feature type="domain" description="Serine acetyltransferase N-terminal" evidence="2">
    <location>
        <begin position="33"/>
        <end position="116"/>
    </location>
</feature>
<dbReference type="Pfam" id="PF06426">
    <property type="entry name" value="SATase_N"/>
    <property type="match status" value="1"/>
</dbReference>
<feature type="region of interest" description="Disordered" evidence="1">
    <location>
        <begin position="1"/>
        <end position="23"/>
    </location>
</feature>
<reference evidence="3 4" key="1">
    <citation type="submission" date="2022-01" db="EMBL/GenBank/DDBJ databases">
        <authorList>
            <person name="Xiong W."/>
            <person name="Schranz E."/>
        </authorList>
    </citation>
    <scope>NUCLEOTIDE SEQUENCE [LARGE SCALE GENOMIC DNA]</scope>
</reference>
<evidence type="ECO:0000259" key="2">
    <source>
        <dbReference type="SMART" id="SM00971"/>
    </source>
</evidence>
<dbReference type="SMART" id="SM00971">
    <property type="entry name" value="SATase_N"/>
    <property type="match status" value="1"/>
</dbReference>
<dbReference type="PANTHER" id="PTHR42811">
    <property type="entry name" value="SERINE ACETYLTRANSFERASE"/>
    <property type="match status" value="1"/>
</dbReference>
<dbReference type="GO" id="GO:0005737">
    <property type="term" value="C:cytoplasm"/>
    <property type="evidence" value="ECO:0007669"/>
    <property type="project" value="InterPro"/>
</dbReference>